<reference evidence="2" key="2">
    <citation type="submission" date="2022-01" db="EMBL/GenBank/DDBJ databases">
        <authorList>
            <person name="Yamashiro T."/>
            <person name="Shiraishi A."/>
            <person name="Satake H."/>
            <person name="Nakayama K."/>
        </authorList>
    </citation>
    <scope>NUCLEOTIDE SEQUENCE</scope>
</reference>
<dbReference type="PANTHER" id="PTHR42648:SF21">
    <property type="entry name" value="CYSTEINE-RICH RLK (RECEPTOR-LIKE PROTEIN KINASE) 8"/>
    <property type="match status" value="1"/>
</dbReference>
<reference evidence="2" key="1">
    <citation type="journal article" date="2022" name="Int. J. Mol. Sci.">
        <title>Draft Genome of Tanacetum Coccineum: Genomic Comparison of Closely Related Tanacetum-Family Plants.</title>
        <authorList>
            <person name="Yamashiro T."/>
            <person name="Shiraishi A."/>
            <person name="Nakayama K."/>
            <person name="Satake H."/>
        </authorList>
    </citation>
    <scope>NUCLEOTIDE SEQUENCE</scope>
</reference>
<evidence type="ECO:0000313" key="2">
    <source>
        <dbReference type="EMBL" id="GJT65801.1"/>
    </source>
</evidence>
<dbReference type="InterPro" id="IPR001584">
    <property type="entry name" value="Integrase_cat-core"/>
</dbReference>
<dbReference type="InterPro" id="IPR012337">
    <property type="entry name" value="RNaseH-like_sf"/>
</dbReference>
<comment type="caution">
    <text evidence="2">The sequence shown here is derived from an EMBL/GenBank/DDBJ whole genome shotgun (WGS) entry which is preliminary data.</text>
</comment>
<dbReference type="InterPro" id="IPR039537">
    <property type="entry name" value="Retrotran_Ty1/copia-like"/>
</dbReference>
<name>A0ABQ5FR14_9ASTR</name>
<dbReference type="PANTHER" id="PTHR42648">
    <property type="entry name" value="TRANSPOSASE, PUTATIVE-RELATED"/>
    <property type="match status" value="1"/>
</dbReference>
<gene>
    <name evidence="2" type="ORF">Tco_1017281</name>
</gene>
<dbReference type="PROSITE" id="PS50994">
    <property type="entry name" value="INTEGRASE"/>
    <property type="match status" value="1"/>
</dbReference>
<dbReference type="Proteomes" id="UP001151760">
    <property type="component" value="Unassembled WGS sequence"/>
</dbReference>
<accession>A0ABQ5FR14</accession>
<proteinExistence type="predicted"/>
<evidence type="ECO:0000259" key="1">
    <source>
        <dbReference type="PROSITE" id="PS50994"/>
    </source>
</evidence>
<feature type="domain" description="Integrase catalytic" evidence="1">
    <location>
        <begin position="1"/>
        <end position="138"/>
    </location>
</feature>
<dbReference type="EMBL" id="BQNB010017661">
    <property type="protein sequence ID" value="GJT65801.1"/>
    <property type="molecule type" value="Genomic_DNA"/>
</dbReference>
<protein>
    <submittedName>
        <fullName evidence="2">Retrovirus-related pol polyprotein from transposon TNT 1-94</fullName>
    </submittedName>
</protein>
<sequence>MIKAKEKHIVSQKLFRKFQRKAEFASHGLVWSNAGCKHKWEEIYSGDCTEFLNKTLHAYFKEEGIEHQTSTPRTPEQNGVVERRNRTLVEAARTMLSASKLPLSFWAEAVCTTVMLIHRKDQYQIDSLKEQGVSHQLYTREQQIHNVQN</sequence>
<dbReference type="Gene3D" id="3.30.420.10">
    <property type="entry name" value="Ribonuclease H-like superfamily/Ribonuclease H"/>
    <property type="match status" value="1"/>
</dbReference>
<evidence type="ECO:0000313" key="3">
    <source>
        <dbReference type="Proteomes" id="UP001151760"/>
    </source>
</evidence>
<organism evidence="2 3">
    <name type="scientific">Tanacetum coccineum</name>
    <dbReference type="NCBI Taxonomy" id="301880"/>
    <lineage>
        <taxon>Eukaryota</taxon>
        <taxon>Viridiplantae</taxon>
        <taxon>Streptophyta</taxon>
        <taxon>Embryophyta</taxon>
        <taxon>Tracheophyta</taxon>
        <taxon>Spermatophyta</taxon>
        <taxon>Magnoliopsida</taxon>
        <taxon>eudicotyledons</taxon>
        <taxon>Gunneridae</taxon>
        <taxon>Pentapetalae</taxon>
        <taxon>asterids</taxon>
        <taxon>campanulids</taxon>
        <taxon>Asterales</taxon>
        <taxon>Asteraceae</taxon>
        <taxon>Asteroideae</taxon>
        <taxon>Anthemideae</taxon>
        <taxon>Anthemidinae</taxon>
        <taxon>Tanacetum</taxon>
    </lineage>
</organism>
<dbReference type="SUPFAM" id="SSF53098">
    <property type="entry name" value="Ribonuclease H-like"/>
    <property type="match status" value="1"/>
</dbReference>
<keyword evidence="3" id="KW-1185">Reference proteome</keyword>
<dbReference type="InterPro" id="IPR036397">
    <property type="entry name" value="RNaseH_sf"/>
</dbReference>